<reference evidence="1 2" key="1">
    <citation type="submission" date="2019-11" db="EMBL/GenBank/DDBJ databases">
        <title>Draft genome sequences of five Paenibacillus species of dairy origin.</title>
        <authorList>
            <person name="Olajide A.M."/>
            <person name="Chen S."/>
            <person name="Lapointe G."/>
        </authorList>
    </citation>
    <scope>NUCLEOTIDE SEQUENCE [LARGE SCALE GENOMIC DNA]</scope>
    <source>
        <strain evidence="1 2">2CS3</strain>
    </source>
</reference>
<evidence type="ECO:0000313" key="1">
    <source>
        <dbReference type="EMBL" id="MUG72690.1"/>
    </source>
</evidence>
<organism evidence="1 2">
    <name type="scientific">Paenibacillus validus</name>
    <dbReference type="NCBI Taxonomy" id="44253"/>
    <lineage>
        <taxon>Bacteria</taxon>
        <taxon>Bacillati</taxon>
        <taxon>Bacillota</taxon>
        <taxon>Bacilli</taxon>
        <taxon>Bacillales</taxon>
        <taxon>Paenibacillaceae</taxon>
        <taxon>Paenibacillus</taxon>
    </lineage>
</organism>
<dbReference type="Proteomes" id="UP000450917">
    <property type="component" value="Unassembled WGS sequence"/>
</dbReference>
<dbReference type="RefSeq" id="WP_155615292.1">
    <property type="nucleotide sequence ID" value="NZ_WNZX01000017.1"/>
</dbReference>
<dbReference type="AlphaFoldDB" id="A0A7X2ZCZ6"/>
<sequence length="69" mass="8048">MWESVLKMQQLEIQINSGDKAVRLRIREEAAAAAPKALELSQSELFELMHTFLTINRTFNQEVMYYDEA</sequence>
<gene>
    <name evidence="1" type="ORF">GNP93_18655</name>
</gene>
<dbReference type="EMBL" id="WNZX01000017">
    <property type="protein sequence ID" value="MUG72690.1"/>
    <property type="molecule type" value="Genomic_DNA"/>
</dbReference>
<proteinExistence type="predicted"/>
<evidence type="ECO:0000313" key="2">
    <source>
        <dbReference type="Proteomes" id="UP000450917"/>
    </source>
</evidence>
<keyword evidence="2" id="KW-1185">Reference proteome</keyword>
<name>A0A7X2ZCZ6_9BACL</name>
<accession>A0A7X2ZCZ6</accession>
<comment type="caution">
    <text evidence="1">The sequence shown here is derived from an EMBL/GenBank/DDBJ whole genome shotgun (WGS) entry which is preliminary data.</text>
</comment>
<protein>
    <submittedName>
        <fullName evidence="1">Uncharacterized protein</fullName>
    </submittedName>
</protein>